<evidence type="ECO:0000256" key="5">
    <source>
        <dbReference type="ARBA" id="ARBA00023136"/>
    </source>
</evidence>
<feature type="transmembrane region" description="Helical" evidence="6">
    <location>
        <begin position="77"/>
        <end position="98"/>
    </location>
</feature>
<gene>
    <name evidence="7" type="ORF">V6255_15635</name>
</gene>
<feature type="transmembrane region" description="Helical" evidence="6">
    <location>
        <begin position="41"/>
        <end position="65"/>
    </location>
</feature>
<dbReference type="InterPro" id="IPR005598">
    <property type="entry name" value="ATP_synth_I"/>
</dbReference>
<name>A0ABU9HF90_9GAMM</name>
<reference evidence="7 8" key="1">
    <citation type="submission" date="2024-02" db="EMBL/GenBank/DDBJ databases">
        <title>Bacteria isolated from the canopy kelp, Nereocystis luetkeana.</title>
        <authorList>
            <person name="Pfister C.A."/>
            <person name="Younker I.T."/>
            <person name="Light S.H."/>
        </authorList>
    </citation>
    <scope>NUCLEOTIDE SEQUENCE [LARGE SCALE GENOMIC DNA]</scope>
    <source>
        <strain evidence="7 8">TI.2.07</strain>
    </source>
</reference>
<evidence type="ECO:0000313" key="8">
    <source>
        <dbReference type="Proteomes" id="UP001366060"/>
    </source>
</evidence>
<accession>A0ABU9HF90</accession>
<evidence type="ECO:0000256" key="3">
    <source>
        <dbReference type="ARBA" id="ARBA00022692"/>
    </source>
</evidence>
<feature type="transmembrane region" description="Helical" evidence="6">
    <location>
        <begin position="104"/>
        <end position="126"/>
    </location>
</feature>
<keyword evidence="8" id="KW-1185">Reference proteome</keyword>
<feature type="transmembrane region" description="Helical" evidence="6">
    <location>
        <begin position="12"/>
        <end position="35"/>
    </location>
</feature>
<evidence type="ECO:0000256" key="6">
    <source>
        <dbReference type="SAM" id="Phobius"/>
    </source>
</evidence>
<evidence type="ECO:0000256" key="1">
    <source>
        <dbReference type="ARBA" id="ARBA00004651"/>
    </source>
</evidence>
<proteinExistence type="predicted"/>
<protein>
    <submittedName>
        <fullName evidence="7">ATP synthase subunit I</fullName>
    </submittedName>
</protein>
<organism evidence="7 8">
    <name type="scientific">Psychromonas arctica</name>
    <dbReference type="NCBI Taxonomy" id="168275"/>
    <lineage>
        <taxon>Bacteria</taxon>
        <taxon>Pseudomonadati</taxon>
        <taxon>Pseudomonadota</taxon>
        <taxon>Gammaproteobacteria</taxon>
        <taxon>Alteromonadales</taxon>
        <taxon>Psychromonadaceae</taxon>
        <taxon>Psychromonas</taxon>
    </lineage>
</organism>
<keyword evidence="5 6" id="KW-0472">Membrane</keyword>
<dbReference type="RefSeq" id="WP_298943600.1">
    <property type="nucleotide sequence ID" value="NZ_JBAKBA010000047.1"/>
</dbReference>
<keyword evidence="2" id="KW-1003">Cell membrane</keyword>
<evidence type="ECO:0000313" key="7">
    <source>
        <dbReference type="EMBL" id="MEL0660572.1"/>
    </source>
</evidence>
<comment type="subcellular location">
    <subcellularLocation>
        <location evidence="1">Cell membrane</location>
        <topology evidence="1">Multi-pass membrane protein</topology>
    </subcellularLocation>
</comment>
<evidence type="ECO:0000256" key="2">
    <source>
        <dbReference type="ARBA" id="ARBA00022475"/>
    </source>
</evidence>
<keyword evidence="4 6" id="KW-1133">Transmembrane helix</keyword>
<dbReference type="Pfam" id="PF03899">
    <property type="entry name" value="ATP-synt_I"/>
    <property type="match status" value="1"/>
</dbReference>
<evidence type="ECO:0000256" key="4">
    <source>
        <dbReference type="ARBA" id="ARBA00022989"/>
    </source>
</evidence>
<dbReference type="EMBL" id="JBAKBA010000047">
    <property type="protein sequence ID" value="MEL0660572.1"/>
    <property type="molecule type" value="Genomic_DNA"/>
</dbReference>
<comment type="caution">
    <text evidence="7">The sequence shown here is derived from an EMBL/GenBank/DDBJ whole genome shotgun (WGS) entry which is preliminary data.</text>
</comment>
<sequence length="136" mass="15079">MVDKLAKKGQVSGLKLVAFQLLLVLFAALISTVFFSNKAGYSALLGGITFLLPNLVFVLMTFAHAGARQSQKVLRGFYAGEAIKLFLTVLLFVVFLKYGTLSLIAFYISFSLLVASQWLAPFFFYNNDGIKHVRSR</sequence>
<keyword evidence="3 6" id="KW-0812">Transmembrane</keyword>
<dbReference type="Proteomes" id="UP001366060">
    <property type="component" value="Unassembled WGS sequence"/>
</dbReference>